<evidence type="ECO:0000313" key="2">
    <source>
        <dbReference type="Proteomes" id="UP000031561"/>
    </source>
</evidence>
<gene>
    <name evidence="1" type="ORF">QQ91_0005720</name>
</gene>
<dbReference type="RefSeq" id="WP_166280966.1">
    <property type="nucleotide sequence ID" value="NZ_JTHE03000037.1"/>
</dbReference>
<comment type="caution">
    <text evidence="1">The sequence shown here is derived from an EMBL/GenBank/DDBJ whole genome shotgun (WGS) entry which is preliminary data.</text>
</comment>
<keyword evidence="2" id="KW-1185">Reference proteome</keyword>
<reference evidence="1 2" key="1">
    <citation type="journal article" date="2015" name="Genome Announc.">
        <title>Draft Genome Sequence of Filamentous Marine Cyanobacterium Lyngbya confervoides Strain BDU141951.</title>
        <authorList>
            <person name="Chandrababunaidu M.M."/>
            <person name="Sen D."/>
            <person name="Tripathy S."/>
        </authorList>
    </citation>
    <scope>NUCLEOTIDE SEQUENCE [LARGE SCALE GENOMIC DNA]</scope>
    <source>
        <strain evidence="1 2">BDU141951</strain>
    </source>
</reference>
<protein>
    <recommendedName>
        <fullName evidence="3">DUF2063 domain-containing protein</fullName>
    </recommendedName>
</protein>
<evidence type="ECO:0000313" key="1">
    <source>
        <dbReference type="EMBL" id="MCM1982325.1"/>
    </source>
</evidence>
<sequence length="129" mass="14520">MSESLPESLSALLTEAECAEIDQSLLPTRDRFSVRLKLYAARYLTALAHRLNTTVKSLSPDQIFSALREDPQLYHNGTLEEPFVEWFGNLLVASQSPLATIANQAEVSIEQLTLAQVLNWHRQQINKTP</sequence>
<dbReference type="AlphaFoldDB" id="A0ABD4T154"/>
<evidence type="ECO:0008006" key="3">
    <source>
        <dbReference type="Google" id="ProtNLM"/>
    </source>
</evidence>
<accession>A0ABD4T154</accession>
<proteinExistence type="predicted"/>
<organism evidence="1 2">
    <name type="scientific">Lyngbya confervoides BDU141951</name>
    <dbReference type="NCBI Taxonomy" id="1574623"/>
    <lineage>
        <taxon>Bacteria</taxon>
        <taxon>Bacillati</taxon>
        <taxon>Cyanobacteriota</taxon>
        <taxon>Cyanophyceae</taxon>
        <taxon>Oscillatoriophycideae</taxon>
        <taxon>Oscillatoriales</taxon>
        <taxon>Microcoleaceae</taxon>
        <taxon>Lyngbya</taxon>
    </lineage>
</organism>
<dbReference type="EMBL" id="JTHE03000037">
    <property type="protein sequence ID" value="MCM1982325.1"/>
    <property type="molecule type" value="Genomic_DNA"/>
</dbReference>
<name>A0ABD4T154_9CYAN</name>
<dbReference type="Proteomes" id="UP000031561">
    <property type="component" value="Unassembled WGS sequence"/>
</dbReference>